<feature type="transmembrane region" description="Helical" evidence="6">
    <location>
        <begin position="210"/>
        <end position="230"/>
    </location>
</feature>
<feature type="transmembrane region" description="Helical" evidence="6">
    <location>
        <begin position="54"/>
        <end position="76"/>
    </location>
</feature>
<dbReference type="PANTHER" id="PTHR33048">
    <property type="entry name" value="PTH11-LIKE INTEGRAL MEMBRANE PROTEIN (AFU_ORTHOLOGUE AFUA_5G11245)"/>
    <property type="match status" value="1"/>
</dbReference>
<dbReference type="OrthoDB" id="3918601at2759"/>
<comment type="caution">
    <text evidence="8">The sequence shown here is derived from an EMBL/GenBank/DDBJ whole genome shotgun (WGS) entry which is preliminary data.</text>
</comment>
<dbReference type="GO" id="GO:0016020">
    <property type="term" value="C:membrane"/>
    <property type="evidence" value="ECO:0007669"/>
    <property type="project" value="UniProtKB-SubCell"/>
</dbReference>
<dbReference type="Pfam" id="PF20684">
    <property type="entry name" value="Fung_rhodopsin"/>
    <property type="match status" value="1"/>
</dbReference>
<dbReference type="EMBL" id="ML996087">
    <property type="protein sequence ID" value="KAF2151846.1"/>
    <property type="molecule type" value="Genomic_DNA"/>
</dbReference>
<feature type="transmembrane region" description="Helical" evidence="6">
    <location>
        <begin position="181"/>
        <end position="198"/>
    </location>
</feature>
<evidence type="ECO:0000256" key="4">
    <source>
        <dbReference type="ARBA" id="ARBA00023136"/>
    </source>
</evidence>
<keyword evidence="4 6" id="KW-0472">Membrane</keyword>
<sequence length="347" mass="37771">MSSNDTSPSSSVPELDSGLRLLVVASFMTVTSLSFTSIRLVIRRPWKALLWYDDAFNVLAATFGVIYMITCIAAVHDGLGKHNESPPWDRLNQMRSAYYASNVMFVLALASAQLSVGFLLLKVLATCDQQKYKILLLQIKSIFAIVTIWTITGTGIFTWPAGHMIPNKVDAQAKAFLGVEIVNLCLDLGLSTASYLLFSSLQISKWKKLGLVAGISIRVLFHAFAIPHYFSLLHAGIVEAPAHDLAWSAIWASLQLHLLIVGAALPCFSPFFKSMNGGIVAATVLAGDTPSQTRSPLSSRARKLTGTSGDIALLTQKSDKSDFTGQFEWDVEMPELRVSGQSSRTIA</sequence>
<protein>
    <recommendedName>
        <fullName evidence="7">Rhodopsin domain-containing protein</fullName>
    </recommendedName>
</protein>
<evidence type="ECO:0000313" key="8">
    <source>
        <dbReference type="EMBL" id="KAF2151846.1"/>
    </source>
</evidence>
<evidence type="ECO:0000256" key="5">
    <source>
        <dbReference type="ARBA" id="ARBA00038359"/>
    </source>
</evidence>
<dbReference type="PANTHER" id="PTHR33048:SF47">
    <property type="entry name" value="INTEGRAL MEMBRANE PROTEIN-RELATED"/>
    <property type="match status" value="1"/>
</dbReference>
<evidence type="ECO:0000256" key="2">
    <source>
        <dbReference type="ARBA" id="ARBA00022692"/>
    </source>
</evidence>
<accession>A0A9P4IYB3</accession>
<evidence type="ECO:0000313" key="9">
    <source>
        <dbReference type="Proteomes" id="UP000799439"/>
    </source>
</evidence>
<feature type="transmembrane region" description="Helical" evidence="6">
    <location>
        <begin position="250"/>
        <end position="268"/>
    </location>
</feature>
<dbReference type="AlphaFoldDB" id="A0A9P4IYB3"/>
<dbReference type="InterPro" id="IPR049326">
    <property type="entry name" value="Rhodopsin_dom_fungi"/>
</dbReference>
<feature type="transmembrane region" description="Helical" evidence="6">
    <location>
        <begin position="142"/>
        <end position="161"/>
    </location>
</feature>
<keyword evidence="9" id="KW-1185">Reference proteome</keyword>
<feature type="domain" description="Rhodopsin" evidence="7">
    <location>
        <begin position="38"/>
        <end position="273"/>
    </location>
</feature>
<reference evidence="8" key="1">
    <citation type="journal article" date="2020" name="Stud. Mycol.">
        <title>101 Dothideomycetes genomes: a test case for predicting lifestyles and emergence of pathogens.</title>
        <authorList>
            <person name="Haridas S."/>
            <person name="Albert R."/>
            <person name="Binder M."/>
            <person name="Bloem J."/>
            <person name="Labutti K."/>
            <person name="Salamov A."/>
            <person name="Andreopoulos B."/>
            <person name="Baker S."/>
            <person name="Barry K."/>
            <person name="Bills G."/>
            <person name="Bluhm B."/>
            <person name="Cannon C."/>
            <person name="Castanera R."/>
            <person name="Culley D."/>
            <person name="Daum C."/>
            <person name="Ezra D."/>
            <person name="Gonzalez J."/>
            <person name="Henrissat B."/>
            <person name="Kuo A."/>
            <person name="Liang C."/>
            <person name="Lipzen A."/>
            <person name="Lutzoni F."/>
            <person name="Magnuson J."/>
            <person name="Mondo S."/>
            <person name="Nolan M."/>
            <person name="Ohm R."/>
            <person name="Pangilinan J."/>
            <person name="Park H.-J."/>
            <person name="Ramirez L."/>
            <person name="Alfaro M."/>
            <person name="Sun H."/>
            <person name="Tritt A."/>
            <person name="Yoshinaga Y."/>
            <person name="Zwiers L.-H."/>
            <person name="Turgeon B."/>
            <person name="Goodwin S."/>
            <person name="Spatafora J."/>
            <person name="Crous P."/>
            <person name="Grigoriev I."/>
        </authorList>
    </citation>
    <scope>NUCLEOTIDE SEQUENCE</scope>
    <source>
        <strain evidence="8">CBS 260.36</strain>
    </source>
</reference>
<gene>
    <name evidence="8" type="ORF">K461DRAFT_321998</name>
</gene>
<proteinExistence type="inferred from homology"/>
<comment type="similarity">
    <text evidence="5">Belongs to the SAT4 family.</text>
</comment>
<keyword evidence="2 6" id="KW-0812">Transmembrane</keyword>
<evidence type="ECO:0000256" key="6">
    <source>
        <dbReference type="SAM" id="Phobius"/>
    </source>
</evidence>
<organism evidence="8 9">
    <name type="scientific">Myriangium duriaei CBS 260.36</name>
    <dbReference type="NCBI Taxonomy" id="1168546"/>
    <lineage>
        <taxon>Eukaryota</taxon>
        <taxon>Fungi</taxon>
        <taxon>Dikarya</taxon>
        <taxon>Ascomycota</taxon>
        <taxon>Pezizomycotina</taxon>
        <taxon>Dothideomycetes</taxon>
        <taxon>Dothideomycetidae</taxon>
        <taxon>Myriangiales</taxon>
        <taxon>Myriangiaceae</taxon>
        <taxon>Myriangium</taxon>
    </lineage>
</organism>
<evidence type="ECO:0000256" key="3">
    <source>
        <dbReference type="ARBA" id="ARBA00022989"/>
    </source>
</evidence>
<keyword evidence="3 6" id="KW-1133">Transmembrane helix</keyword>
<evidence type="ECO:0000256" key="1">
    <source>
        <dbReference type="ARBA" id="ARBA00004141"/>
    </source>
</evidence>
<name>A0A9P4IYB3_9PEZI</name>
<feature type="transmembrane region" description="Helical" evidence="6">
    <location>
        <begin position="96"/>
        <end position="121"/>
    </location>
</feature>
<dbReference type="Proteomes" id="UP000799439">
    <property type="component" value="Unassembled WGS sequence"/>
</dbReference>
<feature type="transmembrane region" description="Helical" evidence="6">
    <location>
        <begin position="20"/>
        <end position="42"/>
    </location>
</feature>
<comment type="subcellular location">
    <subcellularLocation>
        <location evidence="1">Membrane</location>
        <topology evidence="1">Multi-pass membrane protein</topology>
    </subcellularLocation>
</comment>
<evidence type="ECO:0000259" key="7">
    <source>
        <dbReference type="Pfam" id="PF20684"/>
    </source>
</evidence>
<dbReference type="InterPro" id="IPR052337">
    <property type="entry name" value="SAT4-like"/>
</dbReference>